<reference evidence="9" key="1">
    <citation type="submission" date="2016-10" db="EMBL/GenBank/DDBJ databases">
        <authorList>
            <person name="Varghese N."/>
            <person name="Submissions S."/>
        </authorList>
    </citation>
    <scope>NUCLEOTIDE SEQUENCE [LARGE SCALE GENOMIC DNA]</scope>
    <source>
        <strain evidence="9">DSM 22002</strain>
    </source>
</reference>
<organism evidence="8 9">
    <name type="scientific">Agrococcus jejuensis</name>
    <dbReference type="NCBI Taxonomy" id="399736"/>
    <lineage>
        <taxon>Bacteria</taxon>
        <taxon>Bacillati</taxon>
        <taxon>Actinomycetota</taxon>
        <taxon>Actinomycetes</taxon>
        <taxon>Micrococcales</taxon>
        <taxon>Microbacteriaceae</taxon>
        <taxon>Agrococcus</taxon>
    </lineage>
</organism>
<dbReference type="PROSITE" id="PS51160">
    <property type="entry name" value="ACYLPHOSPHATASE_3"/>
    <property type="match status" value="1"/>
</dbReference>
<evidence type="ECO:0000256" key="5">
    <source>
        <dbReference type="PROSITE-ProRule" id="PRU00520"/>
    </source>
</evidence>
<evidence type="ECO:0000313" key="9">
    <source>
        <dbReference type="Proteomes" id="UP000198822"/>
    </source>
</evidence>
<sequence>MATRRRVTVHGSVQGVGFRWSAQQEAQRLGVAGSARNLVDGTVAAVVEGEADAVDAMVAWLRLGPPSARVSHVDVVDEAPRGATGFTIA</sequence>
<feature type="active site" evidence="5">
    <location>
        <position position="37"/>
    </location>
</feature>
<name>A0A1G8G119_9MICO</name>
<evidence type="ECO:0000256" key="2">
    <source>
        <dbReference type="ARBA" id="ARBA00012150"/>
    </source>
</evidence>
<gene>
    <name evidence="8" type="ORF">SAMN04489720_2703</name>
</gene>
<dbReference type="PROSITE" id="PS00150">
    <property type="entry name" value="ACYLPHOSPHATASE_1"/>
    <property type="match status" value="1"/>
</dbReference>
<evidence type="ECO:0000256" key="4">
    <source>
        <dbReference type="ARBA" id="ARBA00047645"/>
    </source>
</evidence>
<proteinExistence type="inferred from homology"/>
<dbReference type="EMBL" id="LT629695">
    <property type="protein sequence ID" value="SDH87896.1"/>
    <property type="molecule type" value="Genomic_DNA"/>
</dbReference>
<feature type="active site" evidence="5">
    <location>
        <position position="19"/>
    </location>
</feature>
<protein>
    <recommendedName>
        <fullName evidence="3 5">acylphosphatase</fullName>
        <ecNumber evidence="2 5">3.6.1.7</ecNumber>
    </recommendedName>
</protein>
<dbReference type="STRING" id="399736.SAMN04489720_2703"/>
<feature type="domain" description="Acylphosphatase-like" evidence="7">
    <location>
        <begin position="4"/>
        <end position="89"/>
    </location>
</feature>
<dbReference type="InterPro" id="IPR001792">
    <property type="entry name" value="Acylphosphatase-like_dom"/>
</dbReference>
<dbReference type="PANTHER" id="PTHR47268:SF4">
    <property type="entry name" value="ACYLPHOSPHATASE"/>
    <property type="match status" value="1"/>
</dbReference>
<dbReference type="GO" id="GO:0003998">
    <property type="term" value="F:acylphosphatase activity"/>
    <property type="evidence" value="ECO:0007669"/>
    <property type="project" value="UniProtKB-EC"/>
</dbReference>
<dbReference type="SUPFAM" id="SSF54975">
    <property type="entry name" value="Acylphosphatase/BLUF domain-like"/>
    <property type="match status" value="1"/>
</dbReference>
<dbReference type="InterPro" id="IPR020456">
    <property type="entry name" value="Acylphosphatase"/>
</dbReference>
<comment type="similarity">
    <text evidence="1 6">Belongs to the acylphosphatase family.</text>
</comment>
<dbReference type="Proteomes" id="UP000198822">
    <property type="component" value="Chromosome I"/>
</dbReference>
<evidence type="ECO:0000256" key="1">
    <source>
        <dbReference type="ARBA" id="ARBA00005614"/>
    </source>
</evidence>
<dbReference type="PANTHER" id="PTHR47268">
    <property type="entry name" value="ACYLPHOSPHATASE"/>
    <property type="match status" value="1"/>
</dbReference>
<dbReference type="RefSeq" id="WP_092505811.1">
    <property type="nucleotide sequence ID" value="NZ_LT629695.1"/>
</dbReference>
<accession>A0A1G8G119</accession>
<dbReference type="InterPro" id="IPR036046">
    <property type="entry name" value="Acylphosphatase-like_dom_sf"/>
</dbReference>
<evidence type="ECO:0000259" key="7">
    <source>
        <dbReference type="PROSITE" id="PS51160"/>
    </source>
</evidence>
<keyword evidence="9" id="KW-1185">Reference proteome</keyword>
<dbReference type="Gene3D" id="3.30.70.100">
    <property type="match status" value="1"/>
</dbReference>
<evidence type="ECO:0000313" key="8">
    <source>
        <dbReference type="EMBL" id="SDH87896.1"/>
    </source>
</evidence>
<evidence type="ECO:0000256" key="6">
    <source>
        <dbReference type="RuleBase" id="RU004168"/>
    </source>
</evidence>
<evidence type="ECO:0000256" key="3">
    <source>
        <dbReference type="ARBA" id="ARBA00015991"/>
    </source>
</evidence>
<dbReference type="AlphaFoldDB" id="A0A1G8G119"/>
<dbReference type="OrthoDB" id="3182027at2"/>
<dbReference type="Pfam" id="PF00708">
    <property type="entry name" value="Acylphosphatase"/>
    <property type="match status" value="1"/>
</dbReference>
<keyword evidence="5" id="KW-0378">Hydrolase</keyword>
<dbReference type="EC" id="3.6.1.7" evidence="2 5"/>
<dbReference type="InterPro" id="IPR017968">
    <property type="entry name" value="Acylphosphatase_CS"/>
</dbReference>
<comment type="catalytic activity">
    <reaction evidence="4 5">
        <text>an acyl phosphate + H2O = a carboxylate + phosphate + H(+)</text>
        <dbReference type="Rhea" id="RHEA:14965"/>
        <dbReference type="ChEBI" id="CHEBI:15377"/>
        <dbReference type="ChEBI" id="CHEBI:15378"/>
        <dbReference type="ChEBI" id="CHEBI:29067"/>
        <dbReference type="ChEBI" id="CHEBI:43474"/>
        <dbReference type="ChEBI" id="CHEBI:59918"/>
        <dbReference type="EC" id="3.6.1.7"/>
    </reaction>
</comment>